<gene>
    <name evidence="2" type="ORF">QEZ41_11630</name>
</gene>
<organism evidence="2 3">
    <name type="scientific">Thiopseudomonas acetoxidans</name>
    <dbReference type="NCBI Taxonomy" id="3041622"/>
    <lineage>
        <taxon>Bacteria</taxon>
        <taxon>Pseudomonadati</taxon>
        <taxon>Pseudomonadota</taxon>
        <taxon>Gammaproteobacteria</taxon>
        <taxon>Pseudomonadales</taxon>
        <taxon>Pseudomonadaceae</taxon>
        <taxon>Thiopseudomonas</taxon>
    </lineage>
</organism>
<reference evidence="2 3" key="1">
    <citation type="submission" date="2023-06" db="EMBL/GenBank/DDBJ databases">
        <title>Thiopseudomonas sp. CY1220 draft genome sequence.</title>
        <authorList>
            <person name="Zhao G."/>
            <person name="An M."/>
        </authorList>
    </citation>
    <scope>NUCLEOTIDE SEQUENCE [LARGE SCALE GENOMIC DNA]</scope>
    <source>
        <strain evidence="2 3">CY1220</strain>
    </source>
</reference>
<keyword evidence="1" id="KW-0472">Membrane</keyword>
<keyword evidence="1" id="KW-0812">Transmembrane</keyword>
<proteinExistence type="predicted"/>
<evidence type="ECO:0000256" key="1">
    <source>
        <dbReference type="SAM" id="Phobius"/>
    </source>
</evidence>
<keyword evidence="3" id="KW-1185">Reference proteome</keyword>
<keyword evidence="1" id="KW-1133">Transmembrane helix</keyword>
<accession>A0ABT7STS8</accession>
<feature type="transmembrane region" description="Helical" evidence="1">
    <location>
        <begin position="41"/>
        <end position="62"/>
    </location>
</feature>
<evidence type="ECO:0000313" key="2">
    <source>
        <dbReference type="EMBL" id="MDM7858914.1"/>
    </source>
</evidence>
<comment type="caution">
    <text evidence="2">The sequence shown here is derived from an EMBL/GenBank/DDBJ whole genome shotgun (WGS) entry which is preliminary data.</text>
</comment>
<name>A0ABT7STS8_9GAMM</name>
<dbReference type="Proteomes" id="UP001241056">
    <property type="component" value="Unassembled WGS sequence"/>
</dbReference>
<protein>
    <submittedName>
        <fullName evidence="2">CrfX protein</fullName>
    </submittedName>
</protein>
<dbReference type="EMBL" id="JAUCDY010000019">
    <property type="protein sequence ID" value="MDM7858914.1"/>
    <property type="molecule type" value="Genomic_DNA"/>
</dbReference>
<dbReference type="RefSeq" id="WP_289411765.1">
    <property type="nucleotide sequence ID" value="NZ_JAUCDY010000019.1"/>
</dbReference>
<evidence type="ECO:0000313" key="3">
    <source>
        <dbReference type="Proteomes" id="UP001241056"/>
    </source>
</evidence>
<sequence>MSVEDERFEQSLRELLQKDSAQQKDVDAALERVLKTANRQVGVGALFTMFGRAFYAVILGFINGSSHLKPISRLNKNNLNTDKVN</sequence>